<protein>
    <submittedName>
        <fullName evidence="2">Stage III sporulation protein AC</fullName>
    </submittedName>
</protein>
<feature type="transmembrane region" description="Helical" evidence="1">
    <location>
        <begin position="6"/>
        <end position="23"/>
    </location>
</feature>
<keyword evidence="1" id="KW-1133">Transmembrane helix</keyword>
<dbReference type="InterPro" id="IPR025664">
    <property type="entry name" value="Spore_III_AC/AD"/>
</dbReference>
<reference evidence="2" key="2">
    <citation type="submission" date="2021-04" db="EMBL/GenBank/DDBJ databases">
        <authorList>
            <person name="Gilroy R."/>
        </authorList>
    </citation>
    <scope>NUCLEOTIDE SEQUENCE</scope>
    <source>
        <strain evidence="2">12435</strain>
    </source>
</reference>
<dbReference type="InterPro" id="IPR009570">
    <property type="entry name" value="Spore_III_AC"/>
</dbReference>
<dbReference type="Pfam" id="PF06686">
    <property type="entry name" value="SpoIIIAC"/>
    <property type="match status" value="1"/>
</dbReference>
<reference evidence="2" key="1">
    <citation type="journal article" date="2021" name="PeerJ">
        <title>Extensive microbial diversity within the chicken gut microbiome revealed by metagenomics and culture.</title>
        <authorList>
            <person name="Gilroy R."/>
            <person name="Ravi A."/>
            <person name="Getino M."/>
            <person name="Pursley I."/>
            <person name="Horton D.L."/>
            <person name="Alikhan N.F."/>
            <person name="Baker D."/>
            <person name="Gharbi K."/>
            <person name="Hall N."/>
            <person name="Watson M."/>
            <person name="Adriaenssens E.M."/>
            <person name="Foster-Nyarko E."/>
            <person name="Jarju S."/>
            <person name="Secka A."/>
            <person name="Antonio M."/>
            <person name="Oren A."/>
            <person name="Chaudhuri R.R."/>
            <person name="La Ragione R."/>
            <person name="Hildebrand F."/>
            <person name="Pallen M.J."/>
        </authorList>
    </citation>
    <scope>NUCLEOTIDE SEQUENCE</scope>
    <source>
        <strain evidence="2">12435</strain>
    </source>
</reference>
<feature type="transmembrane region" description="Helical" evidence="1">
    <location>
        <begin position="35"/>
        <end position="55"/>
    </location>
</feature>
<evidence type="ECO:0000313" key="3">
    <source>
        <dbReference type="Proteomes" id="UP000823990"/>
    </source>
</evidence>
<proteinExistence type="predicted"/>
<dbReference type="Proteomes" id="UP000823990">
    <property type="component" value="Unassembled WGS sequence"/>
</dbReference>
<gene>
    <name evidence="2" type="primary">spoIIIAC</name>
    <name evidence="2" type="ORF">H9892_01865</name>
</gene>
<evidence type="ECO:0000256" key="1">
    <source>
        <dbReference type="SAM" id="Phobius"/>
    </source>
</evidence>
<dbReference type="AlphaFoldDB" id="A0A9D1PYE0"/>
<keyword evidence="1" id="KW-0812">Transmembrane</keyword>
<name>A0A9D1PYE0_9FIRM</name>
<comment type="caution">
    <text evidence="2">The sequence shown here is derived from an EMBL/GenBank/DDBJ whole genome shotgun (WGS) entry which is preliminary data.</text>
</comment>
<keyword evidence="1" id="KW-0472">Membrane</keyword>
<sequence>MGIDIIFRIAAVGLITAMVSTILKKSDKDEIATLVTLVGLVIVLLLVIDMLSQLFTTLQTVFGAF</sequence>
<dbReference type="EMBL" id="DXHS01000030">
    <property type="protein sequence ID" value="HIW02067.1"/>
    <property type="molecule type" value="Genomic_DNA"/>
</dbReference>
<evidence type="ECO:0000313" key="2">
    <source>
        <dbReference type="EMBL" id="HIW02067.1"/>
    </source>
</evidence>
<organism evidence="2 3">
    <name type="scientific">Candidatus Protoclostridium stercorigallinarum</name>
    <dbReference type="NCBI Taxonomy" id="2838741"/>
    <lineage>
        <taxon>Bacteria</taxon>
        <taxon>Bacillati</taxon>
        <taxon>Bacillota</taxon>
        <taxon>Clostridia</taxon>
        <taxon>Candidatus Protoclostridium</taxon>
    </lineage>
</organism>
<dbReference type="NCBIfam" id="TIGR02848">
    <property type="entry name" value="spore_III_AC"/>
    <property type="match status" value="1"/>
</dbReference>
<accession>A0A9D1PYE0</accession>